<dbReference type="STRING" id="1331196.A0A1B9IZJ0"/>
<organism evidence="6 7">
    <name type="scientific">Kwoniella mangroviensis CBS 10435</name>
    <dbReference type="NCBI Taxonomy" id="1331196"/>
    <lineage>
        <taxon>Eukaryota</taxon>
        <taxon>Fungi</taxon>
        <taxon>Dikarya</taxon>
        <taxon>Basidiomycota</taxon>
        <taxon>Agaricomycotina</taxon>
        <taxon>Tremellomycetes</taxon>
        <taxon>Tremellales</taxon>
        <taxon>Cryptococcaceae</taxon>
        <taxon>Kwoniella</taxon>
    </lineage>
</organism>
<accession>A0A1B9IZJ0</accession>
<dbReference type="AlphaFoldDB" id="A0A1B9IZJ0"/>
<evidence type="ECO:0000256" key="1">
    <source>
        <dbReference type="ARBA" id="ARBA00022723"/>
    </source>
</evidence>
<protein>
    <recommendedName>
        <fullName evidence="5">MYND-type domain-containing protein</fullName>
    </recommendedName>
</protein>
<keyword evidence="3" id="KW-0862">Zinc</keyword>
<evidence type="ECO:0000259" key="5">
    <source>
        <dbReference type="PROSITE" id="PS50865"/>
    </source>
</evidence>
<feature type="domain" description="MYND-type" evidence="5">
    <location>
        <begin position="64"/>
        <end position="117"/>
    </location>
</feature>
<reference evidence="7" key="2">
    <citation type="submission" date="2013-12" db="EMBL/GenBank/DDBJ databases">
        <title>Evolution of pathogenesis and genome organization in the Tremellales.</title>
        <authorList>
            <person name="Cuomo C."/>
            <person name="Litvintseva A."/>
            <person name="Heitman J."/>
            <person name="Chen Y."/>
            <person name="Sun S."/>
            <person name="Springer D."/>
            <person name="Dromer F."/>
            <person name="Young S."/>
            <person name="Zeng Q."/>
            <person name="Chapman S."/>
            <person name="Gujja S."/>
            <person name="Saif S."/>
            <person name="Birren B."/>
        </authorList>
    </citation>
    <scope>NUCLEOTIDE SEQUENCE [LARGE SCALE GENOMIC DNA]</scope>
    <source>
        <strain evidence="7">CBS 10435</strain>
    </source>
</reference>
<reference evidence="6 7" key="1">
    <citation type="submission" date="2013-07" db="EMBL/GenBank/DDBJ databases">
        <title>The Genome Sequence of Kwoniella mangroviensis CBS10435.</title>
        <authorList>
            <consortium name="The Broad Institute Genome Sequencing Platform"/>
            <person name="Cuomo C."/>
            <person name="Litvintseva A."/>
            <person name="Chen Y."/>
            <person name="Heitman J."/>
            <person name="Sun S."/>
            <person name="Springer D."/>
            <person name="Dromer F."/>
            <person name="Young S.K."/>
            <person name="Zeng Q."/>
            <person name="Gargeya S."/>
            <person name="Fitzgerald M."/>
            <person name="Abouelleil A."/>
            <person name="Alvarado L."/>
            <person name="Berlin A.M."/>
            <person name="Chapman S.B."/>
            <person name="Dewar J."/>
            <person name="Goldberg J."/>
            <person name="Griggs A."/>
            <person name="Gujja S."/>
            <person name="Hansen M."/>
            <person name="Howarth C."/>
            <person name="Imamovic A."/>
            <person name="Larimer J."/>
            <person name="McCowan C."/>
            <person name="Murphy C."/>
            <person name="Pearson M."/>
            <person name="Priest M."/>
            <person name="Roberts A."/>
            <person name="Saif S."/>
            <person name="Shea T."/>
            <person name="Sykes S."/>
            <person name="Wortman J."/>
            <person name="Nusbaum C."/>
            <person name="Birren B."/>
        </authorList>
    </citation>
    <scope>NUCLEOTIDE SEQUENCE [LARGE SCALE GENOMIC DNA]</scope>
    <source>
        <strain evidence="6 7">CBS 10435</strain>
    </source>
</reference>
<evidence type="ECO:0000256" key="4">
    <source>
        <dbReference type="PROSITE-ProRule" id="PRU00134"/>
    </source>
</evidence>
<dbReference type="OrthoDB" id="265717at2759"/>
<dbReference type="GO" id="GO:0005634">
    <property type="term" value="C:nucleus"/>
    <property type="evidence" value="ECO:0007669"/>
    <property type="project" value="TreeGrafter"/>
</dbReference>
<dbReference type="Proteomes" id="UP000092583">
    <property type="component" value="Unassembled WGS sequence"/>
</dbReference>
<evidence type="ECO:0000256" key="2">
    <source>
        <dbReference type="ARBA" id="ARBA00022771"/>
    </source>
</evidence>
<sequence>MVRTAQTHRSKPRKSKPMNDLIPIKGQRKVILGELTSPIEKGDIIFSTTPIFPTLISELLSSHCSGCLKTAQQISEDSNIDIDKVEERMLKCSRCQVHVFCSVKCYASTWCSLNDECRGLANNPGWIPNTIARLVAKVLSSRRFGREVGSKKSLMDRIALKLITITQLYDPLPDYPDTNFTHVNEETLKIHDSVIQLLAQPKYEGETLIYTVQFCQYHIDEDDGFETLMGRVCTIIAPSYLRSLPYAVLCGALMLCPEDLLMPVDVVRHISKSRRYGTIPQFIEDSPLLQT</sequence>
<dbReference type="InterPro" id="IPR050869">
    <property type="entry name" value="H3K4_H4K5_MeTrfase"/>
</dbReference>
<gene>
    <name evidence="6" type="ORF">L486_00599</name>
</gene>
<dbReference type="PANTHER" id="PTHR12197:SF251">
    <property type="entry name" value="EG:BACR7C10.4 PROTEIN"/>
    <property type="match status" value="1"/>
</dbReference>
<dbReference type="InterPro" id="IPR002893">
    <property type="entry name" value="Znf_MYND"/>
</dbReference>
<dbReference type="PROSITE" id="PS50865">
    <property type="entry name" value="ZF_MYND_2"/>
    <property type="match status" value="1"/>
</dbReference>
<keyword evidence="7" id="KW-1185">Reference proteome</keyword>
<name>A0A1B9IZJ0_9TREE</name>
<evidence type="ECO:0000313" key="7">
    <source>
        <dbReference type="Proteomes" id="UP000092583"/>
    </source>
</evidence>
<dbReference type="EMBL" id="KI669459">
    <property type="protein sequence ID" value="OCF60955.1"/>
    <property type="molecule type" value="Genomic_DNA"/>
</dbReference>
<keyword evidence="2 4" id="KW-0863">Zinc-finger</keyword>
<dbReference type="PANTHER" id="PTHR12197">
    <property type="entry name" value="HISTONE-LYSINE N-METHYLTRANSFERASE SMYD"/>
    <property type="match status" value="1"/>
</dbReference>
<dbReference type="GO" id="GO:0008270">
    <property type="term" value="F:zinc ion binding"/>
    <property type="evidence" value="ECO:0007669"/>
    <property type="project" value="UniProtKB-KW"/>
</dbReference>
<keyword evidence="1" id="KW-0479">Metal-binding</keyword>
<evidence type="ECO:0000313" key="6">
    <source>
        <dbReference type="EMBL" id="OCF60955.1"/>
    </source>
</evidence>
<evidence type="ECO:0000256" key="3">
    <source>
        <dbReference type="ARBA" id="ARBA00022833"/>
    </source>
</evidence>
<proteinExistence type="predicted"/>